<reference evidence="3" key="1">
    <citation type="submission" date="2022-07" db="EMBL/GenBank/DDBJ databases">
        <title>Genome analysis of Parmales, a sister group of diatoms, reveals the evolutionary specialization of diatoms from phago-mixotrophs to photoautotrophs.</title>
        <authorList>
            <person name="Ban H."/>
            <person name="Sato S."/>
            <person name="Yoshikawa S."/>
            <person name="Kazumasa Y."/>
            <person name="Nakamura Y."/>
            <person name="Ichinomiya M."/>
            <person name="Saitoh K."/>
            <person name="Sato N."/>
            <person name="Blanc-Mathieu R."/>
            <person name="Endo H."/>
            <person name="Kuwata A."/>
            <person name="Ogata H."/>
        </authorList>
    </citation>
    <scope>NUCLEOTIDE SEQUENCE</scope>
</reference>
<dbReference type="EMBL" id="BRXZ01000121">
    <property type="protein sequence ID" value="GMI05589.1"/>
    <property type="molecule type" value="Genomic_DNA"/>
</dbReference>
<evidence type="ECO:0000256" key="1">
    <source>
        <dbReference type="SAM" id="Coils"/>
    </source>
</evidence>
<accession>A0A9W7F6X6</accession>
<proteinExistence type="predicted"/>
<feature type="compositionally biased region" description="Basic and acidic residues" evidence="2">
    <location>
        <begin position="127"/>
        <end position="139"/>
    </location>
</feature>
<keyword evidence="4" id="KW-1185">Reference proteome</keyword>
<keyword evidence="1" id="KW-0175">Coiled coil</keyword>
<gene>
    <name evidence="3" type="ORF">TrRE_jg1058</name>
</gene>
<feature type="coiled-coil region" evidence="1">
    <location>
        <begin position="63"/>
        <end position="90"/>
    </location>
</feature>
<feature type="compositionally biased region" description="Polar residues" evidence="2">
    <location>
        <begin position="110"/>
        <end position="122"/>
    </location>
</feature>
<name>A0A9W7F6X6_9STRA</name>
<protein>
    <submittedName>
        <fullName evidence="3">Uncharacterized protein</fullName>
    </submittedName>
</protein>
<evidence type="ECO:0000313" key="4">
    <source>
        <dbReference type="Proteomes" id="UP001165082"/>
    </source>
</evidence>
<dbReference type="Proteomes" id="UP001165082">
    <property type="component" value="Unassembled WGS sequence"/>
</dbReference>
<sequence length="181" mass="20052">MPHSRNISDSQGSPSNSSPQSHNSSNYNLRRPQSEAAHMHVLEGSLHEVRLQNEGLLRHFSEAAEYKGKLTKALKKIKVLTKENSALAAEVKAMKVLQVELARQLKRSQLPGSPTVSPSSSILRGEAPAEKVESTKERNFKKTQRSFKYSLGTYKESMGKKKKYVQTSPCMSLKSPVTEGA</sequence>
<comment type="caution">
    <text evidence="3">The sequence shown here is derived from an EMBL/GenBank/DDBJ whole genome shotgun (WGS) entry which is preliminary data.</text>
</comment>
<feature type="region of interest" description="Disordered" evidence="2">
    <location>
        <begin position="1"/>
        <end position="36"/>
    </location>
</feature>
<organism evidence="3 4">
    <name type="scientific">Triparma retinervis</name>
    <dbReference type="NCBI Taxonomy" id="2557542"/>
    <lineage>
        <taxon>Eukaryota</taxon>
        <taxon>Sar</taxon>
        <taxon>Stramenopiles</taxon>
        <taxon>Ochrophyta</taxon>
        <taxon>Bolidophyceae</taxon>
        <taxon>Parmales</taxon>
        <taxon>Triparmaceae</taxon>
        <taxon>Triparma</taxon>
    </lineage>
</organism>
<feature type="compositionally biased region" description="Low complexity" evidence="2">
    <location>
        <begin position="7"/>
        <end position="28"/>
    </location>
</feature>
<evidence type="ECO:0000256" key="2">
    <source>
        <dbReference type="SAM" id="MobiDB-lite"/>
    </source>
</evidence>
<dbReference type="AlphaFoldDB" id="A0A9W7F6X6"/>
<feature type="region of interest" description="Disordered" evidence="2">
    <location>
        <begin position="109"/>
        <end position="139"/>
    </location>
</feature>
<evidence type="ECO:0000313" key="3">
    <source>
        <dbReference type="EMBL" id="GMI05589.1"/>
    </source>
</evidence>